<dbReference type="InterPro" id="IPR007739">
    <property type="entry name" value="RgpF"/>
</dbReference>
<sequence length="631" mass="74996">MILSEKKEINRLAIYFFYDKDGIVDDYIPYMLEDLNKNITELLVVCNGKLLPEGEEKIKKYTSNILVRENIGFDVWAYKEGLERYGWEKLSEFDEVILMNYTMYGPLYPFKDMFHEMNKKELDFWGITKHHSVSWDSFGTCKYGYIPEHIQSSFLVIRQSMIKSTEYQVFWENMPQINSYADSVGYYEAIFTKDFNDLGFKSEVYINTDDLQGYTRYPLMMMSYELIKNRRCPVMKRKSFTQNYMDIITDTVGNTTVDTFEYIENSLDYDVNLIWDNLLRTENMGNIKRLMHLNYILPKKHLIAKESTEEKKIALMMHIYYSDLIDYCLNYAKSMPQTSDLIITTPVDETYELLKKKITDLPFNDVKLIKIENRGRDVSSLLVGCAPYVNDYDYICFVHDKKTTQMEPYCNGESFSYKCFENNLASKEYVENIIETFERNPRLGLLTPPPPNHGNFYQIVGMEWANNYFNTLSLAEKLGLKCNVYWEQEPIAPLGTMFWFRPKAMKTLFDYGWKYEDFPKEPNGFDGTILHAIERIYAFIPQHEGYYPAWVMSDDFARIEITNLNYMLREINGELFHKYQTTSLLDMREKIKNNFHFIWSREVGLKGLIKKYTPKPLWNLMKKVYYLFKRK</sequence>
<protein>
    <submittedName>
        <fullName evidence="1">Rhamnan synthesis protein F</fullName>
    </submittedName>
</protein>
<comment type="caution">
    <text evidence="1">The sequence shown here is derived from an EMBL/GenBank/DDBJ whole genome shotgun (WGS) entry which is preliminary data.</text>
</comment>
<proteinExistence type="predicted"/>
<name>A0A399IYI2_9CLOT</name>
<dbReference type="Pfam" id="PF05045">
    <property type="entry name" value="RgpF"/>
    <property type="match status" value="1"/>
</dbReference>
<dbReference type="AlphaFoldDB" id="A0A399IYI2"/>
<accession>A0A399IYI2</accession>
<evidence type="ECO:0000313" key="1">
    <source>
        <dbReference type="EMBL" id="RII36652.1"/>
    </source>
</evidence>
<evidence type="ECO:0000313" key="2">
    <source>
        <dbReference type="Proteomes" id="UP000265930"/>
    </source>
</evidence>
<organism evidence="1 2">
    <name type="scientific">Clostridium chromiireducens</name>
    <dbReference type="NCBI Taxonomy" id="225345"/>
    <lineage>
        <taxon>Bacteria</taxon>
        <taxon>Bacillati</taxon>
        <taxon>Bacillota</taxon>
        <taxon>Clostridia</taxon>
        <taxon>Eubacteriales</taxon>
        <taxon>Clostridiaceae</taxon>
        <taxon>Clostridium</taxon>
    </lineage>
</organism>
<dbReference type="RefSeq" id="WP_119365864.1">
    <property type="nucleotide sequence ID" value="NZ_QXDJ01000001.1"/>
</dbReference>
<dbReference type="Proteomes" id="UP000265930">
    <property type="component" value="Unassembled WGS sequence"/>
</dbReference>
<dbReference type="EMBL" id="QXDJ01000001">
    <property type="protein sequence ID" value="RII36652.1"/>
    <property type="molecule type" value="Genomic_DNA"/>
</dbReference>
<reference evidence="1 2" key="1">
    <citation type="submission" date="2018-08" db="EMBL/GenBank/DDBJ databases">
        <title>Genome of Clostridium chromiireducens C1, DSM12136.</title>
        <authorList>
            <person name="Xing M."/>
            <person name="Wei Y."/>
            <person name="Ang E.L."/>
            <person name="Zhao H."/>
            <person name="Zhang Y."/>
        </authorList>
    </citation>
    <scope>NUCLEOTIDE SEQUENCE [LARGE SCALE GENOMIC DNA]</scope>
    <source>
        <strain evidence="1 2">C1</strain>
    </source>
</reference>
<gene>
    <name evidence="1" type="ORF">D2A34_04505</name>
</gene>